<dbReference type="PROSITE" id="PS50943">
    <property type="entry name" value="HTH_CROC1"/>
    <property type="match status" value="1"/>
</dbReference>
<dbReference type="SMART" id="SM00530">
    <property type="entry name" value="HTH_XRE"/>
    <property type="match status" value="1"/>
</dbReference>
<evidence type="ECO:0000313" key="2">
    <source>
        <dbReference type="EMBL" id="PSB02357.1"/>
    </source>
</evidence>
<evidence type="ECO:0000259" key="1">
    <source>
        <dbReference type="PROSITE" id="PS50943"/>
    </source>
</evidence>
<dbReference type="SUPFAM" id="SSF47413">
    <property type="entry name" value="lambda repressor-like DNA-binding domains"/>
    <property type="match status" value="1"/>
</dbReference>
<proteinExistence type="predicted"/>
<gene>
    <name evidence="2" type="ORF">C7B64_13540</name>
</gene>
<name>A0A2T1C2I1_9CYAN</name>
<sequence length="83" mass="9507">MEMERIGQMKQPLIAKFIRALRQELNLTQEQFAAELGVTFPTVNRWENGKTKPSPIAQRLIQIRLKDMGLRGQKLLDSDGKAN</sequence>
<protein>
    <submittedName>
        <fullName evidence="2">Transcriptional regulator</fullName>
    </submittedName>
</protein>
<dbReference type="InterPro" id="IPR001387">
    <property type="entry name" value="Cro/C1-type_HTH"/>
</dbReference>
<dbReference type="EMBL" id="PVWJ01000063">
    <property type="protein sequence ID" value="PSB02357.1"/>
    <property type="molecule type" value="Genomic_DNA"/>
</dbReference>
<feature type="domain" description="HTH cro/C1-type" evidence="1">
    <location>
        <begin position="18"/>
        <end position="54"/>
    </location>
</feature>
<keyword evidence="3" id="KW-1185">Reference proteome</keyword>
<accession>A0A2T1C2I1</accession>
<evidence type="ECO:0000313" key="3">
    <source>
        <dbReference type="Proteomes" id="UP000238762"/>
    </source>
</evidence>
<dbReference type="Proteomes" id="UP000238762">
    <property type="component" value="Unassembled WGS sequence"/>
</dbReference>
<reference evidence="2 3" key="1">
    <citation type="submission" date="2018-02" db="EMBL/GenBank/DDBJ databases">
        <authorList>
            <person name="Cohen D.B."/>
            <person name="Kent A.D."/>
        </authorList>
    </citation>
    <scope>NUCLEOTIDE SEQUENCE [LARGE SCALE GENOMIC DNA]</scope>
    <source>
        <strain evidence="2 3">CCAP 1448/3</strain>
    </source>
</reference>
<reference evidence="2 3" key="2">
    <citation type="submission" date="2018-03" db="EMBL/GenBank/DDBJ databases">
        <title>The ancient ancestry and fast evolution of plastids.</title>
        <authorList>
            <person name="Moore K.R."/>
            <person name="Magnabosco C."/>
            <person name="Momper L."/>
            <person name="Gold D.A."/>
            <person name="Bosak T."/>
            <person name="Fournier G.P."/>
        </authorList>
    </citation>
    <scope>NUCLEOTIDE SEQUENCE [LARGE SCALE GENOMIC DNA]</scope>
    <source>
        <strain evidence="2 3">CCAP 1448/3</strain>
    </source>
</reference>
<dbReference type="GO" id="GO:0003677">
    <property type="term" value="F:DNA binding"/>
    <property type="evidence" value="ECO:0007669"/>
    <property type="project" value="InterPro"/>
</dbReference>
<comment type="caution">
    <text evidence="2">The sequence shown here is derived from an EMBL/GenBank/DDBJ whole genome shotgun (WGS) entry which is preliminary data.</text>
</comment>
<dbReference type="Gene3D" id="1.10.260.40">
    <property type="entry name" value="lambda repressor-like DNA-binding domains"/>
    <property type="match status" value="1"/>
</dbReference>
<dbReference type="InterPro" id="IPR010982">
    <property type="entry name" value="Lambda_DNA-bd_dom_sf"/>
</dbReference>
<dbReference type="CDD" id="cd00093">
    <property type="entry name" value="HTH_XRE"/>
    <property type="match status" value="1"/>
</dbReference>
<organism evidence="2 3">
    <name type="scientific">Merismopedia glauca CCAP 1448/3</name>
    <dbReference type="NCBI Taxonomy" id="1296344"/>
    <lineage>
        <taxon>Bacteria</taxon>
        <taxon>Bacillati</taxon>
        <taxon>Cyanobacteriota</taxon>
        <taxon>Cyanophyceae</taxon>
        <taxon>Synechococcales</taxon>
        <taxon>Merismopediaceae</taxon>
        <taxon>Merismopedia</taxon>
    </lineage>
</organism>
<dbReference type="OrthoDB" id="465980at2"/>
<dbReference type="AlphaFoldDB" id="A0A2T1C2I1"/>
<dbReference type="Pfam" id="PF01381">
    <property type="entry name" value="HTH_3"/>
    <property type="match status" value="1"/>
</dbReference>